<name>A0A9W4TYE6_9ASCO</name>
<protein>
    <recommendedName>
        <fullName evidence="2">G-patch domain-containing protein</fullName>
    </recommendedName>
</protein>
<dbReference type="InterPro" id="IPR000467">
    <property type="entry name" value="G_patch_dom"/>
</dbReference>
<evidence type="ECO:0000313" key="4">
    <source>
        <dbReference type="Proteomes" id="UP001152885"/>
    </source>
</evidence>
<dbReference type="SMART" id="SM01173">
    <property type="entry name" value="DUF4187"/>
    <property type="match status" value="1"/>
</dbReference>
<feature type="region of interest" description="Disordered" evidence="1">
    <location>
        <begin position="1"/>
        <end position="80"/>
    </location>
</feature>
<dbReference type="InterPro" id="IPR039249">
    <property type="entry name" value="GPATCH11"/>
</dbReference>
<gene>
    <name evidence="3" type="ORF">CANVERA_P2525</name>
</gene>
<evidence type="ECO:0000259" key="2">
    <source>
        <dbReference type="PROSITE" id="PS50174"/>
    </source>
</evidence>
<organism evidence="3 4">
    <name type="scientific">Candida verbasci</name>
    <dbReference type="NCBI Taxonomy" id="1227364"/>
    <lineage>
        <taxon>Eukaryota</taxon>
        <taxon>Fungi</taxon>
        <taxon>Dikarya</taxon>
        <taxon>Ascomycota</taxon>
        <taxon>Saccharomycotina</taxon>
        <taxon>Pichiomycetes</taxon>
        <taxon>Debaryomycetaceae</taxon>
        <taxon>Candida/Lodderomyces clade</taxon>
        <taxon>Candida</taxon>
    </lineage>
</organism>
<dbReference type="GO" id="GO:0000776">
    <property type="term" value="C:kinetochore"/>
    <property type="evidence" value="ECO:0007669"/>
    <property type="project" value="TreeGrafter"/>
</dbReference>
<dbReference type="Proteomes" id="UP001152885">
    <property type="component" value="Unassembled WGS sequence"/>
</dbReference>
<dbReference type="Pfam" id="PF13821">
    <property type="entry name" value="DUF4187"/>
    <property type="match status" value="1"/>
</dbReference>
<dbReference type="SMART" id="SM00443">
    <property type="entry name" value="G_patch"/>
    <property type="match status" value="1"/>
</dbReference>
<dbReference type="AlphaFoldDB" id="A0A9W4TYE6"/>
<comment type="caution">
    <text evidence="3">The sequence shown here is derived from an EMBL/GenBank/DDBJ whole genome shotgun (WGS) entry which is preliminary data.</text>
</comment>
<feature type="compositionally biased region" description="Polar residues" evidence="1">
    <location>
        <begin position="1"/>
        <end position="11"/>
    </location>
</feature>
<dbReference type="InterPro" id="IPR025239">
    <property type="entry name" value="DUF4187"/>
</dbReference>
<dbReference type="OrthoDB" id="786951at2759"/>
<dbReference type="Pfam" id="PF01585">
    <property type="entry name" value="G-patch"/>
    <property type="match status" value="1"/>
</dbReference>
<dbReference type="PROSITE" id="PS50174">
    <property type="entry name" value="G_PATCH"/>
    <property type="match status" value="1"/>
</dbReference>
<keyword evidence="4" id="KW-1185">Reference proteome</keyword>
<evidence type="ECO:0000256" key="1">
    <source>
        <dbReference type="SAM" id="MobiDB-lite"/>
    </source>
</evidence>
<feature type="domain" description="G-patch" evidence="2">
    <location>
        <begin position="94"/>
        <end position="145"/>
    </location>
</feature>
<accession>A0A9W4TYE6</accession>
<sequence length="281" mass="32922">MKRNLNVIQSNIKHERPKKKQLRKSIFETEESEDYEISKKKPPKKAFEKPAENECESESDEDYMSFKVEEEEERVKPKAAEKNSIHKSLFESSTKSIGLRMMEKIGFKVGDTLGAKNSSEAIKEPIQLRTTLGKGTNESAKYTDEQVSELKSQKISDVKKIHHIKEVKKLMKLCFDMSGDFEKDNVEKVNELWRPYELYIESVEESKKIQSEELKYKNLNTFNFEDHINNIDDTRDRLLTYLRDEHCFCYYCGSTYENLDDLEKNCPGLNREEHESKGCNT</sequence>
<proteinExistence type="predicted"/>
<dbReference type="PANTHER" id="PTHR21032">
    <property type="entry name" value="G PATCH DOMAIN-CONTAINING PROTEIN 11"/>
    <property type="match status" value="1"/>
</dbReference>
<dbReference type="EMBL" id="CANTUO010000002">
    <property type="protein sequence ID" value="CAI5758013.1"/>
    <property type="molecule type" value="Genomic_DNA"/>
</dbReference>
<reference evidence="3" key="1">
    <citation type="submission" date="2022-12" db="EMBL/GenBank/DDBJ databases">
        <authorList>
            <person name="Brejova B."/>
        </authorList>
    </citation>
    <scope>NUCLEOTIDE SEQUENCE</scope>
</reference>
<feature type="compositionally biased region" description="Acidic residues" evidence="1">
    <location>
        <begin position="53"/>
        <end position="63"/>
    </location>
</feature>
<dbReference type="PANTHER" id="PTHR21032:SF0">
    <property type="entry name" value="G PATCH DOMAIN-CONTAINING PROTEIN 11"/>
    <property type="match status" value="1"/>
</dbReference>
<evidence type="ECO:0000313" key="3">
    <source>
        <dbReference type="EMBL" id="CAI5758013.1"/>
    </source>
</evidence>
<dbReference type="GO" id="GO:0003676">
    <property type="term" value="F:nucleic acid binding"/>
    <property type="evidence" value="ECO:0007669"/>
    <property type="project" value="InterPro"/>
</dbReference>